<dbReference type="EMBL" id="JAKHSK010000002">
    <property type="protein sequence ID" value="MCL6217182.1"/>
    <property type="molecule type" value="Genomic_DNA"/>
</dbReference>
<keyword evidence="2" id="KW-1185">Reference proteome</keyword>
<dbReference type="Proteomes" id="UP001139521">
    <property type="component" value="Unassembled WGS sequence"/>
</dbReference>
<evidence type="ECO:0000313" key="1">
    <source>
        <dbReference type="EMBL" id="MCL6217182.1"/>
    </source>
</evidence>
<sequence>MKDNIEVGYDFRLDTKCGDPDTDSLKLYNFHSLLWNQKVANNKTLNLQVLNKNYGRLILKTNLTDNLSSDRMFPHFIGKYNGKLDSWLSDSDKEKLQYKVRTIGGHIVFPAHRKNGFTINQARGVNRKISDRFDLTLECIKRFYQNEESPLSSTLCRYSEFFRVFENFENYIEFFMLQDFIKCNGEINYALPFDDFNRSALPKSKKEYGDYMNITVELIDKRNKRIFKRIKNIVYV</sequence>
<evidence type="ECO:0000313" key="2">
    <source>
        <dbReference type="Proteomes" id="UP001139521"/>
    </source>
</evidence>
<comment type="caution">
    <text evidence="1">The sequence shown here is derived from an EMBL/GenBank/DDBJ whole genome shotgun (WGS) entry which is preliminary data.</text>
</comment>
<reference evidence="1" key="1">
    <citation type="submission" date="2022-01" db="EMBL/GenBank/DDBJ databases">
        <title>Genome sequencing of Zunongwangia sp. M21534 genome.</title>
        <authorList>
            <person name="Chen Y."/>
            <person name="Dong C."/>
            <person name="Shao Z."/>
        </authorList>
    </citation>
    <scope>NUCLEOTIDE SEQUENCE</scope>
    <source>
        <strain evidence="1">MCCC M21534</strain>
    </source>
</reference>
<proteinExistence type="predicted"/>
<dbReference type="InterPro" id="IPR054263">
    <property type="entry name" value="DUF6994"/>
</dbReference>
<gene>
    <name evidence="1" type="ORF">L1967_02655</name>
</gene>
<dbReference type="Pfam" id="PF22507">
    <property type="entry name" value="DUF6994"/>
    <property type="match status" value="1"/>
</dbReference>
<dbReference type="RefSeq" id="WP_249600165.1">
    <property type="nucleotide sequence ID" value="NZ_JAKHSK010000002.1"/>
</dbReference>
<accession>A0A9X1ZM05</accession>
<name>A0A9X1ZM05_9FLAO</name>
<organism evidence="1 2">
    <name type="scientific">Zunongwangia pacifica</name>
    <dbReference type="NCBI Taxonomy" id="2911062"/>
    <lineage>
        <taxon>Bacteria</taxon>
        <taxon>Pseudomonadati</taxon>
        <taxon>Bacteroidota</taxon>
        <taxon>Flavobacteriia</taxon>
        <taxon>Flavobacteriales</taxon>
        <taxon>Flavobacteriaceae</taxon>
        <taxon>Zunongwangia</taxon>
    </lineage>
</organism>
<dbReference type="AlphaFoldDB" id="A0A9X1ZM05"/>
<protein>
    <submittedName>
        <fullName evidence="1">Uncharacterized protein</fullName>
    </submittedName>
</protein>